<evidence type="ECO:0000256" key="13">
    <source>
        <dbReference type="ARBA" id="ARBA00023237"/>
    </source>
</evidence>
<reference evidence="17 18" key="1">
    <citation type="submission" date="2019-06" db="EMBL/GenBank/DDBJ databases">
        <authorList>
            <person name="Jiang L."/>
        </authorList>
    </citation>
    <scope>NUCLEOTIDE SEQUENCE [LARGE SCALE GENOMIC DNA]</scope>
    <source>
        <strain evidence="17 18">YIM 48858</strain>
    </source>
</reference>
<evidence type="ECO:0000256" key="8">
    <source>
        <dbReference type="ARBA" id="ARBA00023047"/>
    </source>
</evidence>
<dbReference type="InterPro" id="IPR054765">
    <property type="entry name" value="SLBB_dom"/>
</dbReference>
<evidence type="ECO:0000259" key="16">
    <source>
        <dbReference type="Pfam" id="PF22461"/>
    </source>
</evidence>
<evidence type="ECO:0000256" key="5">
    <source>
        <dbReference type="ARBA" id="ARBA00022597"/>
    </source>
</evidence>
<evidence type="ECO:0000256" key="1">
    <source>
        <dbReference type="ARBA" id="ARBA00004571"/>
    </source>
</evidence>
<protein>
    <submittedName>
        <fullName evidence="17">Polysaccharide export protein</fullName>
    </submittedName>
</protein>
<keyword evidence="14" id="KW-0449">Lipoprotein</keyword>
<evidence type="ECO:0000256" key="10">
    <source>
        <dbReference type="ARBA" id="ARBA00023114"/>
    </source>
</evidence>
<evidence type="ECO:0000256" key="12">
    <source>
        <dbReference type="ARBA" id="ARBA00023139"/>
    </source>
</evidence>
<keyword evidence="7" id="KW-0732">Signal</keyword>
<evidence type="ECO:0000256" key="3">
    <source>
        <dbReference type="ARBA" id="ARBA00022448"/>
    </source>
</evidence>
<evidence type="ECO:0000256" key="2">
    <source>
        <dbReference type="ARBA" id="ARBA00009450"/>
    </source>
</evidence>
<keyword evidence="11" id="KW-0472">Membrane</keyword>
<evidence type="ECO:0000256" key="6">
    <source>
        <dbReference type="ARBA" id="ARBA00022692"/>
    </source>
</evidence>
<keyword evidence="9" id="KW-0406">Ion transport</keyword>
<dbReference type="GO" id="GO:0009279">
    <property type="term" value="C:cell outer membrane"/>
    <property type="evidence" value="ECO:0007669"/>
    <property type="project" value="UniProtKB-SubCell"/>
</dbReference>
<keyword evidence="6" id="KW-0812">Transmembrane</keyword>
<evidence type="ECO:0000259" key="15">
    <source>
        <dbReference type="Pfam" id="PF02563"/>
    </source>
</evidence>
<organism evidence="17 18">
    <name type="scientific">Rubellimicrobium roseum</name>
    <dbReference type="NCBI Taxonomy" id="687525"/>
    <lineage>
        <taxon>Bacteria</taxon>
        <taxon>Pseudomonadati</taxon>
        <taxon>Pseudomonadota</taxon>
        <taxon>Alphaproteobacteria</taxon>
        <taxon>Rhodobacterales</taxon>
        <taxon>Roseobacteraceae</taxon>
        <taxon>Rubellimicrobium</taxon>
    </lineage>
</organism>
<keyword evidence="3" id="KW-0813">Transport</keyword>
<dbReference type="OrthoDB" id="7198507at2"/>
<accession>A0A5C4NK86</accession>
<sequence length="370" mass="38828">MLRLGLGAALGLALAGCNLPRGAGLESEVLGMRSSSADPAVRDFAVEPVTRAALPVYAAWPRPGEEPMGWLERQDGPANRVIAPGDVLAIRLWTNEANSLLAAPGQRAIAMDGVTVSSTGSVFMPYVGNVKVSGMSPDRAREVIEAQFVEVSPSAQVQLEVAESTGTLVSLVGGVQSPGTYPMRNQSYTVLSLIAEGGGVIEEMNNPQIRLIRGDAIYGTSIDRLFSDPRLDTTLRPGDKVIVEPDERFFLSLGAAGREARHPFPTDQMNALEALSIIGGLNDARGNPKGILILRNYPLPMVGAEGGGPTHERVVFTLDLTTADGLFSAGQFPILSGDLVYATESPLTAADSILAALGTSLGIASRARGL</sequence>
<keyword evidence="13" id="KW-0998">Cell outer membrane</keyword>
<evidence type="ECO:0000256" key="14">
    <source>
        <dbReference type="ARBA" id="ARBA00023288"/>
    </source>
</evidence>
<gene>
    <name evidence="17" type="ORF">FHG71_01065</name>
</gene>
<dbReference type="Pfam" id="PF02563">
    <property type="entry name" value="Poly_export"/>
    <property type="match status" value="1"/>
</dbReference>
<keyword evidence="4" id="KW-1134">Transmembrane beta strand</keyword>
<evidence type="ECO:0000313" key="17">
    <source>
        <dbReference type="EMBL" id="TNC75013.1"/>
    </source>
</evidence>
<dbReference type="GO" id="GO:0046930">
    <property type="term" value="C:pore complex"/>
    <property type="evidence" value="ECO:0007669"/>
    <property type="project" value="UniProtKB-KW"/>
</dbReference>
<feature type="domain" description="SLBB" evidence="16">
    <location>
        <begin position="169"/>
        <end position="243"/>
    </location>
</feature>
<dbReference type="PROSITE" id="PS51257">
    <property type="entry name" value="PROKAR_LIPOPROTEIN"/>
    <property type="match status" value="1"/>
</dbReference>
<dbReference type="Proteomes" id="UP000305709">
    <property type="component" value="Unassembled WGS sequence"/>
</dbReference>
<dbReference type="InterPro" id="IPR049712">
    <property type="entry name" value="Poly_export"/>
</dbReference>
<dbReference type="InterPro" id="IPR003715">
    <property type="entry name" value="Poly_export_N"/>
</dbReference>
<comment type="similarity">
    <text evidence="2">Belongs to the BexD/CtrA/VexA family.</text>
</comment>
<dbReference type="GO" id="GO:0015288">
    <property type="term" value="F:porin activity"/>
    <property type="evidence" value="ECO:0007669"/>
    <property type="project" value="UniProtKB-KW"/>
</dbReference>
<evidence type="ECO:0000256" key="9">
    <source>
        <dbReference type="ARBA" id="ARBA00023065"/>
    </source>
</evidence>
<dbReference type="Gene3D" id="3.30.1950.10">
    <property type="entry name" value="wza like domain"/>
    <property type="match status" value="1"/>
</dbReference>
<dbReference type="EMBL" id="VDFV01000001">
    <property type="protein sequence ID" value="TNC75013.1"/>
    <property type="molecule type" value="Genomic_DNA"/>
</dbReference>
<keyword evidence="10" id="KW-0626">Porin</keyword>
<keyword evidence="18" id="KW-1185">Reference proteome</keyword>
<keyword evidence="8" id="KW-0625">Polysaccharide transport</keyword>
<keyword evidence="12" id="KW-0564">Palmitate</keyword>
<dbReference type="Pfam" id="PF22461">
    <property type="entry name" value="SLBB_2"/>
    <property type="match status" value="1"/>
</dbReference>
<evidence type="ECO:0000256" key="11">
    <source>
        <dbReference type="ARBA" id="ARBA00023136"/>
    </source>
</evidence>
<comment type="subcellular location">
    <subcellularLocation>
        <location evidence="1">Cell outer membrane</location>
        <topology evidence="1">Multi-pass membrane protein</topology>
    </subcellularLocation>
</comment>
<evidence type="ECO:0000256" key="4">
    <source>
        <dbReference type="ARBA" id="ARBA00022452"/>
    </source>
</evidence>
<evidence type="ECO:0000256" key="7">
    <source>
        <dbReference type="ARBA" id="ARBA00022729"/>
    </source>
</evidence>
<dbReference type="GO" id="GO:0015159">
    <property type="term" value="F:polysaccharide transmembrane transporter activity"/>
    <property type="evidence" value="ECO:0007669"/>
    <property type="project" value="InterPro"/>
</dbReference>
<dbReference type="Gene3D" id="3.10.560.10">
    <property type="entry name" value="Outer membrane lipoprotein wza domain like"/>
    <property type="match status" value="2"/>
</dbReference>
<proteinExistence type="inferred from homology"/>
<comment type="caution">
    <text evidence="17">The sequence shown here is derived from an EMBL/GenBank/DDBJ whole genome shotgun (WGS) entry which is preliminary data.</text>
</comment>
<dbReference type="AlphaFoldDB" id="A0A5C4NK86"/>
<name>A0A5C4NK86_9RHOB</name>
<feature type="domain" description="Polysaccharide export protein N-terminal" evidence="15">
    <location>
        <begin position="78"/>
        <end position="160"/>
    </location>
</feature>
<evidence type="ECO:0000313" key="18">
    <source>
        <dbReference type="Proteomes" id="UP000305709"/>
    </source>
</evidence>
<dbReference type="PANTHER" id="PTHR33619:SF3">
    <property type="entry name" value="POLYSACCHARIDE EXPORT PROTEIN GFCE-RELATED"/>
    <property type="match status" value="1"/>
</dbReference>
<dbReference type="PANTHER" id="PTHR33619">
    <property type="entry name" value="POLYSACCHARIDE EXPORT PROTEIN GFCE-RELATED"/>
    <property type="match status" value="1"/>
</dbReference>
<keyword evidence="5" id="KW-0762">Sugar transport</keyword>
<dbReference type="GO" id="GO:0006811">
    <property type="term" value="P:monoatomic ion transport"/>
    <property type="evidence" value="ECO:0007669"/>
    <property type="project" value="UniProtKB-KW"/>
</dbReference>